<dbReference type="OrthoDB" id="5526340at2"/>
<evidence type="ECO:0000256" key="3">
    <source>
        <dbReference type="ARBA" id="ARBA00023125"/>
    </source>
</evidence>
<accession>Q080G3</accession>
<name>Q080G3_SHEFN</name>
<dbReference type="PROSITE" id="PS50931">
    <property type="entry name" value="HTH_LYSR"/>
    <property type="match status" value="1"/>
</dbReference>
<keyword evidence="7" id="KW-1185">Reference proteome</keyword>
<dbReference type="Proteomes" id="UP000000684">
    <property type="component" value="Chromosome"/>
</dbReference>
<dbReference type="Gene3D" id="3.40.190.10">
    <property type="entry name" value="Periplasmic binding protein-like II"/>
    <property type="match status" value="2"/>
</dbReference>
<organism evidence="6 7">
    <name type="scientific">Shewanella frigidimarina (strain NCIMB 400)</name>
    <dbReference type="NCBI Taxonomy" id="318167"/>
    <lineage>
        <taxon>Bacteria</taxon>
        <taxon>Pseudomonadati</taxon>
        <taxon>Pseudomonadota</taxon>
        <taxon>Gammaproteobacteria</taxon>
        <taxon>Alteromonadales</taxon>
        <taxon>Shewanellaceae</taxon>
        <taxon>Shewanella</taxon>
    </lineage>
</organism>
<dbReference type="eggNOG" id="COG0583">
    <property type="taxonomic scope" value="Bacteria"/>
</dbReference>
<dbReference type="GO" id="GO:0006351">
    <property type="term" value="P:DNA-templated transcription"/>
    <property type="evidence" value="ECO:0007669"/>
    <property type="project" value="TreeGrafter"/>
</dbReference>
<evidence type="ECO:0000256" key="2">
    <source>
        <dbReference type="ARBA" id="ARBA00023015"/>
    </source>
</evidence>
<comment type="similarity">
    <text evidence="1">Belongs to the LysR transcriptional regulatory family.</text>
</comment>
<feature type="domain" description="HTH lysR-type" evidence="5">
    <location>
        <begin position="5"/>
        <end position="62"/>
    </location>
</feature>
<dbReference type="GO" id="GO:0043565">
    <property type="term" value="F:sequence-specific DNA binding"/>
    <property type="evidence" value="ECO:0007669"/>
    <property type="project" value="TreeGrafter"/>
</dbReference>
<dbReference type="DNASU" id="4279418"/>
<dbReference type="InterPro" id="IPR005119">
    <property type="entry name" value="LysR_subst-bd"/>
</dbReference>
<keyword evidence="3" id="KW-0238">DNA-binding</keyword>
<keyword evidence="4" id="KW-0804">Transcription</keyword>
<dbReference type="HOGENOM" id="CLU_039613_37_0_6"/>
<gene>
    <name evidence="6" type="ordered locus">Sfri_2509</name>
</gene>
<dbReference type="AlphaFoldDB" id="Q080G3"/>
<dbReference type="Gene3D" id="1.10.10.10">
    <property type="entry name" value="Winged helix-like DNA-binding domain superfamily/Winged helix DNA-binding domain"/>
    <property type="match status" value="1"/>
</dbReference>
<dbReference type="InterPro" id="IPR036390">
    <property type="entry name" value="WH_DNA-bd_sf"/>
</dbReference>
<dbReference type="PANTHER" id="PTHR30537:SF26">
    <property type="entry name" value="GLYCINE CLEAVAGE SYSTEM TRANSCRIPTIONAL ACTIVATOR"/>
    <property type="match status" value="1"/>
</dbReference>
<dbReference type="GO" id="GO:0003700">
    <property type="term" value="F:DNA-binding transcription factor activity"/>
    <property type="evidence" value="ECO:0007669"/>
    <property type="project" value="InterPro"/>
</dbReference>
<dbReference type="InterPro" id="IPR000847">
    <property type="entry name" value="LysR_HTH_N"/>
</dbReference>
<dbReference type="InterPro" id="IPR058163">
    <property type="entry name" value="LysR-type_TF_proteobact-type"/>
</dbReference>
<dbReference type="Pfam" id="PF00126">
    <property type="entry name" value="HTH_1"/>
    <property type="match status" value="1"/>
</dbReference>
<dbReference type="SUPFAM" id="SSF53850">
    <property type="entry name" value="Periplasmic binding protein-like II"/>
    <property type="match status" value="1"/>
</dbReference>
<evidence type="ECO:0000313" key="7">
    <source>
        <dbReference type="Proteomes" id="UP000000684"/>
    </source>
</evidence>
<evidence type="ECO:0000256" key="4">
    <source>
        <dbReference type="ARBA" id="ARBA00023163"/>
    </source>
</evidence>
<dbReference type="InterPro" id="IPR036388">
    <property type="entry name" value="WH-like_DNA-bd_sf"/>
</dbReference>
<dbReference type="SUPFAM" id="SSF46785">
    <property type="entry name" value="Winged helix' DNA-binding domain"/>
    <property type="match status" value="1"/>
</dbReference>
<keyword evidence="2" id="KW-0805">Transcription regulation</keyword>
<dbReference type="KEGG" id="sfr:Sfri_2509"/>
<dbReference type="Pfam" id="PF03466">
    <property type="entry name" value="LysR_substrate"/>
    <property type="match status" value="1"/>
</dbReference>
<dbReference type="SMR" id="Q080G3"/>
<evidence type="ECO:0000256" key="1">
    <source>
        <dbReference type="ARBA" id="ARBA00009437"/>
    </source>
</evidence>
<dbReference type="PRINTS" id="PR00039">
    <property type="entry name" value="HTHLYSR"/>
</dbReference>
<dbReference type="GeneID" id="41837873"/>
<evidence type="ECO:0000259" key="5">
    <source>
        <dbReference type="PROSITE" id="PS50931"/>
    </source>
</evidence>
<proteinExistence type="inferred from homology"/>
<reference evidence="6 7" key="1">
    <citation type="submission" date="2006-08" db="EMBL/GenBank/DDBJ databases">
        <title>Complete sequence of Shewanella frigidimarina NCIMB 400.</title>
        <authorList>
            <consortium name="US DOE Joint Genome Institute"/>
            <person name="Copeland A."/>
            <person name="Lucas S."/>
            <person name="Lapidus A."/>
            <person name="Barry K."/>
            <person name="Detter J.C."/>
            <person name="Glavina del Rio T."/>
            <person name="Hammon N."/>
            <person name="Israni S."/>
            <person name="Dalin E."/>
            <person name="Tice H."/>
            <person name="Pitluck S."/>
            <person name="Fredrickson J.K."/>
            <person name="Kolker E."/>
            <person name="McCuel L.A."/>
            <person name="DiChristina T."/>
            <person name="Nealson K.H."/>
            <person name="Newman D."/>
            <person name="Tiedje J.M."/>
            <person name="Zhou J."/>
            <person name="Romine M.F."/>
            <person name="Culley D.E."/>
            <person name="Serres M."/>
            <person name="Chertkov O."/>
            <person name="Brettin T."/>
            <person name="Bruce D."/>
            <person name="Han C."/>
            <person name="Tapia R."/>
            <person name="Gilna P."/>
            <person name="Schmutz J."/>
            <person name="Larimer F."/>
            <person name="Land M."/>
            <person name="Hauser L."/>
            <person name="Kyrpides N."/>
            <person name="Mikhailova N."/>
            <person name="Richardson P."/>
        </authorList>
    </citation>
    <scope>NUCLEOTIDE SEQUENCE [LARGE SCALE GENOMIC DNA]</scope>
    <source>
        <strain evidence="6 7">NCIMB 400</strain>
    </source>
</reference>
<dbReference type="PANTHER" id="PTHR30537">
    <property type="entry name" value="HTH-TYPE TRANSCRIPTIONAL REGULATOR"/>
    <property type="match status" value="1"/>
</dbReference>
<dbReference type="STRING" id="318167.Sfri_2509"/>
<dbReference type="EMBL" id="CP000447">
    <property type="protein sequence ID" value="ABI72352.1"/>
    <property type="molecule type" value="Genomic_DNA"/>
</dbReference>
<evidence type="ECO:0000313" key="6">
    <source>
        <dbReference type="EMBL" id="ABI72352.1"/>
    </source>
</evidence>
<sequence>MHRLPPLRAIQVFDSVARNQSFSIAASQLAITQGAVSKQVKLLEEFYAEKLFIRCGTNIELTKKGTWLAYQLTPIFDQLNGICNFNSISRGKIRIATYPSLSLGYLTYEIEQFNSAHPNIDVEIILAINHPTMCDEIADLFITTEESIDGYHYQQLFQERLIPVISPKIINDTTIIKIKDLTGYTLLVTNGKENSDWQLWFNHHNLKPAIYQKMNMFSDALLSTRAAELGNGIALSCEVTAHRDIIDGRLCKVGLPSAPTGRRYFLCCKNRRRYEPNIKLLSDWINKKFIND</sequence>
<dbReference type="RefSeq" id="WP_011637961.1">
    <property type="nucleotide sequence ID" value="NC_008345.1"/>
</dbReference>
<protein>
    <submittedName>
        <fullName evidence="6">Transcriptional regulator, LysR family protein</fullName>
    </submittedName>
</protein>